<evidence type="ECO:0000256" key="6">
    <source>
        <dbReference type="PROSITE-ProRule" id="PRU00068"/>
    </source>
</evidence>
<feature type="disulfide bond" evidence="7">
    <location>
        <begin position="637"/>
        <end position="647"/>
    </location>
</feature>
<evidence type="ECO:0000256" key="4">
    <source>
        <dbReference type="ARBA" id="ARBA00023136"/>
    </source>
</evidence>
<dbReference type="GeneID" id="114452481"/>
<evidence type="ECO:0000256" key="9">
    <source>
        <dbReference type="SAM" id="MobiDB-lite"/>
    </source>
</evidence>
<dbReference type="PANTHER" id="PTHR11905:SF20">
    <property type="entry name" value="DISINTEGRIN AND METALLOPROTEINASE DOMAIN-CONTAINING PROTEIN 8"/>
    <property type="match status" value="1"/>
</dbReference>
<dbReference type="InterPro" id="IPR024079">
    <property type="entry name" value="MetalloPept_cat_dom_sf"/>
</dbReference>
<comment type="subcellular location">
    <subcellularLocation>
        <location evidence="1">Membrane</location>
        <topology evidence="1">Single-pass membrane protein</topology>
    </subcellularLocation>
</comment>
<dbReference type="InterPro" id="IPR002870">
    <property type="entry name" value="Peptidase_M12B_N"/>
</dbReference>
<evidence type="ECO:0000256" key="10">
    <source>
        <dbReference type="SAM" id="Phobius"/>
    </source>
</evidence>
<organism evidence="15 16">
    <name type="scientific">Parambassis ranga</name>
    <name type="common">Indian glassy fish</name>
    <dbReference type="NCBI Taxonomy" id="210632"/>
    <lineage>
        <taxon>Eukaryota</taxon>
        <taxon>Metazoa</taxon>
        <taxon>Chordata</taxon>
        <taxon>Craniata</taxon>
        <taxon>Vertebrata</taxon>
        <taxon>Euteleostomi</taxon>
        <taxon>Actinopterygii</taxon>
        <taxon>Neopterygii</taxon>
        <taxon>Teleostei</taxon>
        <taxon>Neoteleostei</taxon>
        <taxon>Acanthomorphata</taxon>
        <taxon>Ovalentaria</taxon>
        <taxon>Ambassidae</taxon>
        <taxon>Parambassis</taxon>
    </lineage>
</organism>
<keyword evidence="7" id="KW-0245">EGF-like domain</keyword>
<feature type="active site" evidence="8">
    <location>
        <position position="338"/>
    </location>
</feature>
<keyword evidence="11" id="KW-0732">Signal</keyword>
<dbReference type="FunFam" id="4.10.70.10:FF:000001">
    <property type="entry name" value="Disintegrin and metalloproteinase domain-containing protein 22"/>
    <property type="match status" value="1"/>
</dbReference>
<feature type="region of interest" description="Disordered" evidence="9">
    <location>
        <begin position="759"/>
        <end position="832"/>
    </location>
</feature>
<sequence length="832" mass="91399">MRASVLSLWLYGCVCVVHSSGVLSHVQHYEVIRPLRHQVRQKRSLQDDQLYPDTLQYELAIEGSNLTIVLEKNRNLIGRGYTETHYSEDGERVTTSSGEDYCYYHGHIKGVLDSSVSVGICSGISGFVRARQQVYLIEPLEQTDDGDHAVYREEHLKISGSPTCGSSSNTSKWYDQDQDQDVAPQLAGLFRSRLWKTKLTATPQRFVELFVVVDNTEYKRYGSETRSRILGAVNHVDKLYRPLNIRVMLVGLEIWSYRDYINVDINSETTLDNFLVWRQADLLHRTKHDNAQFVTGKDFDGDTVGLANKFAMCTENSGGVNQDHHENLIGLASTIAHEMGHNFGLSHDATGCMCGPTYSSGNCVMAEKLRTGPQAFPEFFSGCSVEQLAEFMDRAQPSCLHKPVAVKTLTMGPRCGNAMLDPGEECDCGTLEECNNPCCDASTCRLTEGSQCAHGLCCEGCQMKPPGSVCRKSASDCDLPEHCSGESQDCPEDSFEMNGKPCYNQGQGFCYNGQCPTHEQHCWRLFGTGARSGPDLCFDLNKRGEEGANCGRNKFSFTPCALANLKCGSIFCEGGGESITGKRAAYTVFGVECKLAVDDDKTRSIDMVPKGTRCGPDKVCLDNKCVDVSVYGKREDCAKKCNNNGVCNHKKECHCNPGWAPPYCNLQYADLRQGQSGIIAAVCAALSILLVITTVIAGLICCKKDSINNYTSKRKVHLPPGKLNPIFREASVKDRPHISQPVFLESTATQAYRPVILSVSPSRPAAQPPKKPSSLAATSETEPIKPVPPSKPLPPLSKTQCNPVTQSPSPAPPFKSCTPPPPPVKPRTHRLT</sequence>
<dbReference type="PROSITE" id="PS50026">
    <property type="entry name" value="EGF_3"/>
    <property type="match status" value="1"/>
</dbReference>
<feature type="binding site" evidence="8">
    <location>
        <position position="341"/>
    </location>
    <ligand>
        <name>Zn(2+)</name>
        <dbReference type="ChEBI" id="CHEBI:29105"/>
        <note>catalytic</note>
    </ligand>
</feature>
<feature type="compositionally biased region" description="Pro residues" evidence="9">
    <location>
        <begin position="809"/>
        <end position="825"/>
    </location>
</feature>
<dbReference type="InterPro" id="IPR001590">
    <property type="entry name" value="Peptidase_M12B"/>
</dbReference>
<dbReference type="Pfam" id="PF08516">
    <property type="entry name" value="ADAM_CR"/>
    <property type="match status" value="1"/>
</dbReference>
<dbReference type="InterPro" id="IPR006586">
    <property type="entry name" value="ADAM_Cys-rich"/>
</dbReference>
<dbReference type="FunFam" id="3.40.390.10:FF:000002">
    <property type="entry name" value="Disintegrin and metalloproteinase domain-containing protein 22"/>
    <property type="match status" value="1"/>
</dbReference>
<protein>
    <submittedName>
        <fullName evidence="16">Zinc metalloproteinase-disintegrin-like 2d</fullName>
    </submittedName>
</protein>
<evidence type="ECO:0000313" key="16">
    <source>
        <dbReference type="RefSeq" id="XP_028287612.1"/>
    </source>
</evidence>
<dbReference type="PROSITE" id="PS50214">
    <property type="entry name" value="DISINTEGRIN_2"/>
    <property type="match status" value="1"/>
</dbReference>
<dbReference type="InterPro" id="IPR034027">
    <property type="entry name" value="Reprolysin_adamalysin"/>
</dbReference>
<dbReference type="InParanoid" id="A0A6P7KHA1"/>
<dbReference type="CDD" id="cd04269">
    <property type="entry name" value="ZnMc_adamalysin_II_like"/>
    <property type="match status" value="1"/>
</dbReference>
<evidence type="ECO:0000256" key="2">
    <source>
        <dbReference type="ARBA" id="ARBA00022692"/>
    </source>
</evidence>
<dbReference type="GO" id="GO:0004222">
    <property type="term" value="F:metalloendopeptidase activity"/>
    <property type="evidence" value="ECO:0007669"/>
    <property type="project" value="InterPro"/>
</dbReference>
<dbReference type="GO" id="GO:0022407">
    <property type="term" value="P:regulation of cell-cell adhesion"/>
    <property type="evidence" value="ECO:0007669"/>
    <property type="project" value="TreeGrafter"/>
</dbReference>
<evidence type="ECO:0000256" key="1">
    <source>
        <dbReference type="ARBA" id="ARBA00004167"/>
    </source>
</evidence>
<dbReference type="InterPro" id="IPR000742">
    <property type="entry name" value="EGF"/>
</dbReference>
<proteinExistence type="predicted"/>
<feature type="domain" description="EGF-like" evidence="12">
    <location>
        <begin position="633"/>
        <end position="665"/>
    </location>
</feature>
<feature type="compositionally biased region" description="Pro residues" evidence="9">
    <location>
        <begin position="785"/>
        <end position="795"/>
    </location>
</feature>
<evidence type="ECO:0000259" key="13">
    <source>
        <dbReference type="PROSITE" id="PS50214"/>
    </source>
</evidence>
<keyword evidence="5 7" id="KW-1015">Disulfide bond</keyword>
<dbReference type="PANTHER" id="PTHR11905">
    <property type="entry name" value="ADAM A DISINTEGRIN AND METALLOPROTEASE DOMAIN"/>
    <property type="match status" value="1"/>
</dbReference>
<dbReference type="CTD" id="100005593"/>
<dbReference type="GO" id="GO:0006954">
    <property type="term" value="P:inflammatory response"/>
    <property type="evidence" value="ECO:0007669"/>
    <property type="project" value="TreeGrafter"/>
</dbReference>
<dbReference type="RefSeq" id="XP_028287612.1">
    <property type="nucleotide sequence ID" value="XM_028431811.1"/>
</dbReference>
<evidence type="ECO:0000259" key="14">
    <source>
        <dbReference type="PROSITE" id="PS50215"/>
    </source>
</evidence>
<dbReference type="GO" id="GO:0016020">
    <property type="term" value="C:membrane"/>
    <property type="evidence" value="ECO:0007669"/>
    <property type="project" value="UniProtKB-SubCell"/>
</dbReference>
<dbReference type="Pfam" id="PF01421">
    <property type="entry name" value="Reprolysin"/>
    <property type="match status" value="1"/>
</dbReference>
<dbReference type="Gene3D" id="2.10.25.10">
    <property type="entry name" value="Laminin"/>
    <property type="match status" value="1"/>
</dbReference>
<evidence type="ECO:0000256" key="5">
    <source>
        <dbReference type="ARBA" id="ARBA00023157"/>
    </source>
</evidence>
<dbReference type="InterPro" id="IPR036436">
    <property type="entry name" value="Disintegrin_dom_sf"/>
</dbReference>
<comment type="caution">
    <text evidence="7">Lacks conserved residue(s) required for the propagation of feature annotation.</text>
</comment>
<dbReference type="FunCoup" id="A0A6P7KHA1">
    <property type="interactions" value="104"/>
</dbReference>
<feature type="domain" description="Peptidase M12B" evidence="14">
    <location>
        <begin position="205"/>
        <end position="404"/>
    </location>
</feature>
<dbReference type="PROSITE" id="PS50215">
    <property type="entry name" value="ADAM_MEPRO"/>
    <property type="match status" value="1"/>
</dbReference>
<feature type="chain" id="PRO_5028445498" evidence="11">
    <location>
        <begin position="20"/>
        <end position="832"/>
    </location>
</feature>
<gene>
    <name evidence="16" type="primary">adam8b</name>
</gene>
<feature type="disulfide bond" evidence="6">
    <location>
        <begin position="470"/>
        <end position="490"/>
    </location>
</feature>
<dbReference type="Gene3D" id="3.40.390.10">
    <property type="entry name" value="Collagenase (Catalytic Domain)"/>
    <property type="match status" value="1"/>
</dbReference>
<dbReference type="SUPFAM" id="SSF55486">
    <property type="entry name" value="Metalloproteases ('zincins'), catalytic domain"/>
    <property type="match status" value="1"/>
</dbReference>
<dbReference type="Pfam" id="PF01562">
    <property type="entry name" value="Pep_M12B_propep"/>
    <property type="match status" value="1"/>
</dbReference>
<reference evidence="16" key="1">
    <citation type="submission" date="2025-08" db="UniProtKB">
        <authorList>
            <consortium name="RefSeq"/>
        </authorList>
    </citation>
    <scope>IDENTIFICATION</scope>
</reference>
<keyword evidence="2 10" id="KW-0812">Transmembrane</keyword>
<feature type="disulfide bond" evidence="7">
    <location>
        <begin position="655"/>
        <end position="664"/>
    </location>
</feature>
<evidence type="ECO:0000256" key="3">
    <source>
        <dbReference type="ARBA" id="ARBA00022989"/>
    </source>
</evidence>
<evidence type="ECO:0000256" key="11">
    <source>
        <dbReference type="SAM" id="SignalP"/>
    </source>
</evidence>
<dbReference type="SMART" id="SM00050">
    <property type="entry name" value="DISIN"/>
    <property type="match status" value="1"/>
</dbReference>
<dbReference type="GO" id="GO:0051044">
    <property type="term" value="P:positive regulation of membrane protein ectodomain proteolysis"/>
    <property type="evidence" value="ECO:0007669"/>
    <property type="project" value="TreeGrafter"/>
</dbReference>
<dbReference type="AlphaFoldDB" id="A0A6P7KHA1"/>
<keyword evidence="8" id="KW-0479">Metal-binding</keyword>
<feature type="signal peptide" evidence="11">
    <location>
        <begin position="1"/>
        <end position="19"/>
    </location>
</feature>
<name>A0A6P7KHA1_9TELE</name>
<dbReference type="SUPFAM" id="SSF57552">
    <property type="entry name" value="Blood coagulation inhibitor (disintegrin)"/>
    <property type="match status" value="1"/>
</dbReference>
<keyword evidence="3 10" id="KW-1133">Transmembrane helix</keyword>
<dbReference type="InterPro" id="IPR001762">
    <property type="entry name" value="Disintegrin_dom"/>
</dbReference>
<dbReference type="Pfam" id="PF00200">
    <property type="entry name" value="Disintegrin"/>
    <property type="match status" value="1"/>
</dbReference>
<feature type="domain" description="Disintegrin" evidence="13">
    <location>
        <begin position="412"/>
        <end position="498"/>
    </location>
</feature>
<evidence type="ECO:0000259" key="12">
    <source>
        <dbReference type="PROSITE" id="PS50026"/>
    </source>
</evidence>
<evidence type="ECO:0000256" key="8">
    <source>
        <dbReference type="PROSITE-ProRule" id="PRU00276"/>
    </source>
</evidence>
<dbReference type="GO" id="GO:0006508">
    <property type="term" value="P:proteolysis"/>
    <property type="evidence" value="ECO:0007669"/>
    <property type="project" value="InterPro"/>
</dbReference>
<keyword evidence="8" id="KW-0862">Zinc</keyword>
<dbReference type="GO" id="GO:0002693">
    <property type="term" value="P:positive regulation of cellular extravasation"/>
    <property type="evidence" value="ECO:0007669"/>
    <property type="project" value="TreeGrafter"/>
</dbReference>
<dbReference type="Gene3D" id="4.10.70.10">
    <property type="entry name" value="Disintegrin domain"/>
    <property type="match status" value="1"/>
</dbReference>
<dbReference type="GO" id="GO:0046872">
    <property type="term" value="F:metal ion binding"/>
    <property type="evidence" value="ECO:0007669"/>
    <property type="project" value="UniProtKB-KW"/>
</dbReference>
<feature type="transmembrane region" description="Helical" evidence="10">
    <location>
        <begin position="678"/>
        <end position="702"/>
    </location>
</feature>
<dbReference type="PRINTS" id="PR00289">
    <property type="entry name" value="DISINTEGRIN"/>
</dbReference>
<evidence type="ECO:0000256" key="7">
    <source>
        <dbReference type="PROSITE-ProRule" id="PRU00076"/>
    </source>
</evidence>
<dbReference type="PROSITE" id="PS01186">
    <property type="entry name" value="EGF_2"/>
    <property type="match status" value="1"/>
</dbReference>
<keyword evidence="4 10" id="KW-0472">Membrane</keyword>
<feature type="binding site" evidence="8">
    <location>
        <position position="347"/>
    </location>
    <ligand>
        <name>Zn(2+)</name>
        <dbReference type="ChEBI" id="CHEBI:29105"/>
        <note>catalytic</note>
    </ligand>
</feature>
<dbReference type="GO" id="GO:0050839">
    <property type="term" value="F:cell adhesion molecule binding"/>
    <property type="evidence" value="ECO:0007669"/>
    <property type="project" value="TreeGrafter"/>
</dbReference>
<keyword evidence="15" id="KW-1185">Reference proteome</keyword>
<evidence type="ECO:0000313" key="15">
    <source>
        <dbReference type="Proteomes" id="UP000515145"/>
    </source>
</evidence>
<dbReference type="SMART" id="SM00608">
    <property type="entry name" value="ACR"/>
    <property type="match status" value="1"/>
</dbReference>
<dbReference type="OrthoDB" id="5951731at2759"/>
<accession>A0A6P7KHA1</accession>
<feature type="binding site" evidence="8">
    <location>
        <position position="337"/>
    </location>
    <ligand>
        <name>Zn(2+)</name>
        <dbReference type="ChEBI" id="CHEBI:29105"/>
        <note>catalytic</note>
    </ligand>
</feature>
<dbReference type="Proteomes" id="UP000515145">
    <property type="component" value="Chromosome 19"/>
</dbReference>